<proteinExistence type="predicted"/>
<dbReference type="InParanoid" id="A0A067QS84"/>
<organism evidence="3 4">
    <name type="scientific">Zootermopsis nevadensis</name>
    <name type="common">Dampwood termite</name>
    <dbReference type="NCBI Taxonomy" id="136037"/>
    <lineage>
        <taxon>Eukaryota</taxon>
        <taxon>Metazoa</taxon>
        <taxon>Ecdysozoa</taxon>
        <taxon>Arthropoda</taxon>
        <taxon>Hexapoda</taxon>
        <taxon>Insecta</taxon>
        <taxon>Pterygota</taxon>
        <taxon>Neoptera</taxon>
        <taxon>Polyneoptera</taxon>
        <taxon>Dictyoptera</taxon>
        <taxon>Blattodea</taxon>
        <taxon>Blattoidea</taxon>
        <taxon>Termitoidae</taxon>
        <taxon>Termopsidae</taxon>
        <taxon>Zootermopsis</taxon>
    </lineage>
</organism>
<feature type="region of interest" description="Disordered" evidence="2">
    <location>
        <begin position="540"/>
        <end position="576"/>
    </location>
</feature>
<feature type="coiled-coil region" evidence="1">
    <location>
        <begin position="438"/>
        <end position="493"/>
    </location>
</feature>
<dbReference type="EMBL" id="KK852994">
    <property type="protein sequence ID" value="KDR12724.1"/>
    <property type="molecule type" value="Genomic_DNA"/>
</dbReference>
<evidence type="ECO:0000256" key="2">
    <source>
        <dbReference type="SAM" id="MobiDB-lite"/>
    </source>
</evidence>
<dbReference type="eggNOG" id="ENOG502S3QM">
    <property type="taxonomic scope" value="Eukaryota"/>
</dbReference>
<feature type="compositionally biased region" description="Acidic residues" evidence="2">
    <location>
        <begin position="559"/>
        <end position="569"/>
    </location>
</feature>
<protein>
    <submittedName>
        <fullName evidence="3">Uncharacterized protein</fullName>
    </submittedName>
</protein>
<dbReference type="Proteomes" id="UP000027135">
    <property type="component" value="Unassembled WGS sequence"/>
</dbReference>
<keyword evidence="1" id="KW-0175">Coiled coil</keyword>
<feature type="region of interest" description="Disordered" evidence="2">
    <location>
        <begin position="819"/>
        <end position="843"/>
    </location>
</feature>
<evidence type="ECO:0000313" key="4">
    <source>
        <dbReference type="Proteomes" id="UP000027135"/>
    </source>
</evidence>
<dbReference type="AlphaFoldDB" id="A0A067QS84"/>
<name>A0A067QS84_ZOONE</name>
<sequence>MVRNYVNTVVYLNTKREGNVESLQTVLISIEERLRALDTLYSPRYTPRWEISIEQQSRRMETIESRLGRLETLLEIRLDKLSESISARQLKEELSKDQINRKLDSTYERLNHRLGYLEARLDVSIAKLQSTIDTGIGQIERLEATAGRQNDIEAELADIGTGIDDIKKHVTAFEDQHNRNLVKIIENEKHMTVEMGNLTALMEDLHVEFNKTQAVSEMNDGEGTDFQEALKNNMNLMLHQVISSIDKNANNFMTKANNMYNDMWRRTQLLEGLVKDSMSLSNATRRELQDGIRTIAVQMGRRGLIQSDRDRQEGSMDIALDTLGLVQRRLNELGRKFDSSFQMLMLAQNLFLESCHRIQLDEPQLEGKLTQVLERILDAITNRSINTDREVQMLHEALKSHSSHLTRTLSQATNTILQASDQSNEDRKHLQLSIVGVKEQLLESNKYIEEAISDIKEEEAASTEKLYNIAASLQELQESIAEMSTTNIVAKEDRDKYKDDTADCPDNEQIAIEILAELKRKGVTVKHKITDENITAETITGKDTETENDNNCLLRPEDGFGEDTAEETEGNTNNREVESMSLQTLKSLENTSEEENDDDEILVEGAKHGSSTANINQIVNSSTFQRQHRFDLQTTKNSTNDSIKPAQVTIQIIPHNINLQLENEDYDKLLGLELHNFAAIIQDLDSTANQQRPQPTLSIVHAIASNDKNNTNVAQTNMGKKDVGEDFQQNINAALHDELNYINGTFAYNQSQNLNSANNTGIRDIGIPAAINNKESKNYSSDVSQLPEASAISVLIIKQHKNKSSDVNHLSQNILLTNQSSDTSSHNSQTFNISEKQSPTTDSTISVTNISHTAIKNITQSNSNYTYTTSEVQVPSFLKRLMELYTHEGKDNRTLHNFWINLLARKQLSQDDKNDTSVVNNFIFSAQNNSENQDTARIKHKPSTIFSIDAIQNMISALNDTKDRHHDTQQQLYLSRLQELATELTNMKNGSALEIMDHFKFTNITDEIKGTTSEEGNR</sequence>
<keyword evidence="4" id="KW-1185">Reference proteome</keyword>
<gene>
    <name evidence="3" type="ORF">L798_12516</name>
</gene>
<reference evidence="3 4" key="1">
    <citation type="journal article" date="2014" name="Nat. Commun.">
        <title>Molecular traces of alternative social organization in a termite genome.</title>
        <authorList>
            <person name="Terrapon N."/>
            <person name="Li C."/>
            <person name="Robertson H.M."/>
            <person name="Ji L."/>
            <person name="Meng X."/>
            <person name="Booth W."/>
            <person name="Chen Z."/>
            <person name="Childers C.P."/>
            <person name="Glastad K.M."/>
            <person name="Gokhale K."/>
            <person name="Gowin J."/>
            <person name="Gronenberg W."/>
            <person name="Hermansen R.A."/>
            <person name="Hu H."/>
            <person name="Hunt B.G."/>
            <person name="Huylmans A.K."/>
            <person name="Khalil S.M."/>
            <person name="Mitchell R.D."/>
            <person name="Munoz-Torres M.C."/>
            <person name="Mustard J.A."/>
            <person name="Pan H."/>
            <person name="Reese J.T."/>
            <person name="Scharf M.E."/>
            <person name="Sun F."/>
            <person name="Vogel H."/>
            <person name="Xiao J."/>
            <person name="Yang W."/>
            <person name="Yang Z."/>
            <person name="Yang Z."/>
            <person name="Zhou J."/>
            <person name="Zhu J."/>
            <person name="Brent C.S."/>
            <person name="Elsik C.G."/>
            <person name="Goodisman M.A."/>
            <person name="Liberles D.A."/>
            <person name="Roe R.M."/>
            <person name="Vargo E.L."/>
            <person name="Vilcinskas A."/>
            <person name="Wang J."/>
            <person name="Bornberg-Bauer E."/>
            <person name="Korb J."/>
            <person name="Zhang G."/>
            <person name="Liebig J."/>
        </authorList>
    </citation>
    <scope>NUCLEOTIDE SEQUENCE [LARGE SCALE GENOMIC DNA]</scope>
    <source>
        <tissue evidence="3">Whole organism</tissue>
    </source>
</reference>
<evidence type="ECO:0000313" key="3">
    <source>
        <dbReference type="EMBL" id="KDR12724.1"/>
    </source>
</evidence>
<accession>A0A067QS84</accession>
<evidence type="ECO:0000256" key="1">
    <source>
        <dbReference type="SAM" id="Coils"/>
    </source>
</evidence>